<evidence type="ECO:0000256" key="1">
    <source>
        <dbReference type="ARBA" id="ARBA00000077"/>
    </source>
</evidence>
<dbReference type="GO" id="GO:0006298">
    <property type="term" value="P:mismatch repair"/>
    <property type="evidence" value="ECO:0007669"/>
    <property type="project" value="TreeGrafter"/>
</dbReference>
<keyword evidence="12 14" id="KW-0378">Hydrolase</keyword>
<evidence type="ECO:0000256" key="10">
    <source>
        <dbReference type="ARBA" id="ARBA00022723"/>
    </source>
</evidence>
<keyword evidence="10 14" id="KW-0479">Metal-binding</keyword>
<comment type="function">
    <text evidence="3 14">Endonuclease that specifically degrades the RNA of RNA-DNA hybrids.</text>
</comment>
<evidence type="ECO:0000259" key="16">
    <source>
        <dbReference type="PROSITE" id="PS51975"/>
    </source>
</evidence>
<dbReference type="RefSeq" id="WP_089742754.1">
    <property type="nucleotide sequence ID" value="NZ_FOGL01000017.1"/>
</dbReference>
<comment type="cofactor">
    <cofactor evidence="14 15">
        <name>Mn(2+)</name>
        <dbReference type="ChEBI" id="CHEBI:29035"/>
    </cofactor>
    <cofactor evidence="14 15">
        <name>Mg(2+)</name>
        <dbReference type="ChEBI" id="CHEBI:18420"/>
    </cofactor>
    <text evidence="14 15">Manganese or magnesium. Binds 1 divalent metal ion per monomer in the absence of substrate. May bind a second metal ion after substrate binding.</text>
</comment>
<evidence type="ECO:0000256" key="13">
    <source>
        <dbReference type="ARBA" id="ARBA00022842"/>
    </source>
</evidence>
<dbReference type="EC" id="3.1.26.4" evidence="6 14"/>
<evidence type="ECO:0000256" key="4">
    <source>
        <dbReference type="ARBA" id="ARBA00004496"/>
    </source>
</evidence>
<evidence type="ECO:0000256" key="15">
    <source>
        <dbReference type="PROSITE-ProRule" id="PRU01319"/>
    </source>
</evidence>
<organism evidence="17 18">
    <name type="scientific">Gracilibacillus ureilyticus</name>
    <dbReference type="NCBI Taxonomy" id="531814"/>
    <lineage>
        <taxon>Bacteria</taxon>
        <taxon>Bacillati</taxon>
        <taxon>Bacillota</taxon>
        <taxon>Bacilli</taxon>
        <taxon>Bacillales</taxon>
        <taxon>Bacillaceae</taxon>
        <taxon>Gracilibacillus</taxon>
    </lineage>
</organism>
<dbReference type="InterPro" id="IPR012295">
    <property type="entry name" value="TBP_dom_sf"/>
</dbReference>
<feature type="binding site" evidence="14 15">
    <location>
        <position position="203"/>
    </location>
    <ligand>
        <name>a divalent metal cation</name>
        <dbReference type="ChEBI" id="CHEBI:60240"/>
    </ligand>
</feature>
<dbReference type="GO" id="GO:0003723">
    <property type="term" value="F:RNA binding"/>
    <property type="evidence" value="ECO:0007669"/>
    <property type="project" value="UniProtKB-UniRule"/>
</dbReference>
<dbReference type="CDD" id="cd06590">
    <property type="entry name" value="RNase_HII_bacteria_HIII_like"/>
    <property type="match status" value="1"/>
</dbReference>
<comment type="subcellular location">
    <subcellularLocation>
        <location evidence="4 14">Cytoplasm</location>
    </subcellularLocation>
</comment>
<dbReference type="Proteomes" id="UP000199687">
    <property type="component" value="Unassembled WGS sequence"/>
</dbReference>
<evidence type="ECO:0000256" key="7">
    <source>
        <dbReference type="ARBA" id="ARBA00021407"/>
    </source>
</evidence>
<comment type="cofactor">
    <cofactor evidence="2">
        <name>Mg(2+)</name>
        <dbReference type="ChEBI" id="CHEBI:18420"/>
    </cofactor>
</comment>
<dbReference type="GO" id="GO:0000287">
    <property type="term" value="F:magnesium ion binding"/>
    <property type="evidence" value="ECO:0007669"/>
    <property type="project" value="UniProtKB-UniRule"/>
</dbReference>
<dbReference type="InterPro" id="IPR001352">
    <property type="entry name" value="RNase_HII/HIII"/>
</dbReference>
<dbReference type="InterPro" id="IPR004641">
    <property type="entry name" value="RNase_HIII"/>
</dbReference>
<dbReference type="PANTHER" id="PTHR10954:SF23">
    <property type="entry name" value="RIBONUCLEASE"/>
    <property type="match status" value="1"/>
</dbReference>
<evidence type="ECO:0000256" key="6">
    <source>
        <dbReference type="ARBA" id="ARBA00012180"/>
    </source>
</evidence>
<dbReference type="InterPro" id="IPR036397">
    <property type="entry name" value="RNaseH_sf"/>
</dbReference>
<evidence type="ECO:0000256" key="2">
    <source>
        <dbReference type="ARBA" id="ARBA00001946"/>
    </source>
</evidence>
<evidence type="ECO:0000256" key="8">
    <source>
        <dbReference type="ARBA" id="ARBA00022490"/>
    </source>
</evidence>
<comment type="similarity">
    <text evidence="5 14">Belongs to the RNase HII family. RnhC subfamily.</text>
</comment>
<keyword evidence="11 14" id="KW-0255">Endonuclease</keyword>
<dbReference type="GO" id="GO:0032299">
    <property type="term" value="C:ribonuclease H2 complex"/>
    <property type="evidence" value="ECO:0007669"/>
    <property type="project" value="TreeGrafter"/>
</dbReference>
<dbReference type="NCBIfam" id="TIGR00716">
    <property type="entry name" value="rnhC"/>
    <property type="match status" value="1"/>
</dbReference>
<keyword evidence="18" id="KW-1185">Reference proteome</keyword>
<keyword evidence="8 14" id="KW-0963">Cytoplasm</keyword>
<dbReference type="Pfam" id="PF01351">
    <property type="entry name" value="RNase_HII"/>
    <property type="match status" value="1"/>
</dbReference>
<dbReference type="OrthoDB" id="9777935at2"/>
<dbReference type="InterPro" id="IPR024568">
    <property type="entry name" value="RNase_HIII_N"/>
</dbReference>
<dbReference type="PANTHER" id="PTHR10954">
    <property type="entry name" value="RIBONUCLEASE H2 SUBUNIT A"/>
    <property type="match status" value="1"/>
</dbReference>
<sequence>MSNVVIQLKKNDLSAVKDHYAASIVNKPKNAVFLAKVNGTTITAYASGKVMFQGQNAQMEANKWMEQAATPVAKKKPSVNDHQFSPPGNLFTSSHIGTDEAGTGDYFGPITVSAVFVPEEKIDILKKMGITDSKALTDERIRSLAQELVKAKIPYTLLTMDNAKYNRLQNKGWNQGKMKAMMHHHAIEKITAKIGAEQPVLIDQFCQPAVYMKYIGTERKKLHSDTYFMTKAESHSISVAAASIIARAKFVKEMDVLSARFGITIPKGASAKVDETAAYLIKKNGIEALQDAAKMHFANTDKAMKYVK</sequence>
<dbReference type="Pfam" id="PF11858">
    <property type="entry name" value="DUF3378"/>
    <property type="match status" value="1"/>
</dbReference>
<comment type="catalytic activity">
    <reaction evidence="1 14 15">
        <text>Endonucleolytic cleavage to 5'-phosphomonoester.</text>
        <dbReference type="EC" id="3.1.26.4"/>
    </reaction>
</comment>
<dbReference type="InterPro" id="IPR024567">
    <property type="entry name" value="RNase_HII/HIII_dom"/>
</dbReference>
<evidence type="ECO:0000256" key="12">
    <source>
        <dbReference type="ARBA" id="ARBA00022801"/>
    </source>
</evidence>
<dbReference type="HAMAP" id="MF_00053">
    <property type="entry name" value="RNase_HIII"/>
    <property type="match status" value="1"/>
</dbReference>
<dbReference type="PIRSF" id="PIRSF037748">
    <property type="entry name" value="RnhC"/>
    <property type="match status" value="1"/>
</dbReference>
<dbReference type="CDD" id="cd14796">
    <property type="entry name" value="RNAse_HIII_N"/>
    <property type="match status" value="1"/>
</dbReference>
<dbReference type="GO" id="GO:0004523">
    <property type="term" value="F:RNA-DNA hybrid ribonuclease activity"/>
    <property type="evidence" value="ECO:0007669"/>
    <property type="project" value="UniProtKB-UniRule"/>
</dbReference>
<dbReference type="GO" id="GO:0005737">
    <property type="term" value="C:cytoplasm"/>
    <property type="evidence" value="ECO:0007669"/>
    <property type="project" value="UniProtKB-SubCell"/>
</dbReference>
<keyword evidence="9 14" id="KW-0540">Nuclease</keyword>
<dbReference type="STRING" id="531814.SAMN04487944_11781"/>
<reference evidence="17 18" key="1">
    <citation type="submission" date="2016-10" db="EMBL/GenBank/DDBJ databases">
        <authorList>
            <person name="de Groot N.N."/>
        </authorList>
    </citation>
    <scope>NUCLEOTIDE SEQUENCE [LARGE SCALE GENOMIC DNA]</scope>
    <source>
        <strain evidence="17 18">CGMCC 1.7727</strain>
    </source>
</reference>
<dbReference type="PROSITE" id="PS51975">
    <property type="entry name" value="RNASE_H_2"/>
    <property type="match status" value="1"/>
</dbReference>
<feature type="binding site" evidence="14 15">
    <location>
        <position position="100"/>
    </location>
    <ligand>
        <name>a divalent metal cation</name>
        <dbReference type="ChEBI" id="CHEBI:60240"/>
    </ligand>
</feature>
<protein>
    <recommendedName>
        <fullName evidence="7 14">Ribonuclease HIII</fullName>
        <shortName evidence="14">RNase HIII</shortName>
        <ecNumber evidence="6 14">3.1.26.4</ecNumber>
    </recommendedName>
</protein>
<dbReference type="SUPFAM" id="SSF53098">
    <property type="entry name" value="Ribonuclease H-like"/>
    <property type="match status" value="1"/>
</dbReference>
<evidence type="ECO:0000313" key="17">
    <source>
        <dbReference type="EMBL" id="SES08292.1"/>
    </source>
</evidence>
<dbReference type="EMBL" id="FOGL01000017">
    <property type="protein sequence ID" value="SES08292.1"/>
    <property type="molecule type" value="Genomic_DNA"/>
</dbReference>
<evidence type="ECO:0000256" key="14">
    <source>
        <dbReference type="HAMAP-Rule" id="MF_00053"/>
    </source>
</evidence>
<evidence type="ECO:0000256" key="5">
    <source>
        <dbReference type="ARBA" id="ARBA00008378"/>
    </source>
</evidence>
<dbReference type="Gene3D" id="3.30.420.10">
    <property type="entry name" value="Ribonuclease H-like superfamily/Ribonuclease H"/>
    <property type="match status" value="1"/>
</dbReference>
<feature type="domain" description="RNase H type-2" evidence="16">
    <location>
        <begin position="93"/>
        <end position="308"/>
    </location>
</feature>
<feature type="binding site" evidence="14 15">
    <location>
        <position position="99"/>
    </location>
    <ligand>
        <name>a divalent metal cation</name>
        <dbReference type="ChEBI" id="CHEBI:60240"/>
    </ligand>
</feature>
<evidence type="ECO:0000313" key="18">
    <source>
        <dbReference type="Proteomes" id="UP000199687"/>
    </source>
</evidence>
<dbReference type="GO" id="GO:0043137">
    <property type="term" value="P:DNA replication, removal of RNA primer"/>
    <property type="evidence" value="ECO:0007669"/>
    <property type="project" value="TreeGrafter"/>
</dbReference>
<name>A0A1H9UG03_9BACI</name>
<gene>
    <name evidence="14" type="primary">rnhC</name>
    <name evidence="17" type="ORF">SAMN04487944_11781</name>
</gene>
<evidence type="ECO:0000256" key="9">
    <source>
        <dbReference type="ARBA" id="ARBA00022722"/>
    </source>
</evidence>
<evidence type="ECO:0000256" key="11">
    <source>
        <dbReference type="ARBA" id="ARBA00022759"/>
    </source>
</evidence>
<keyword evidence="13 14" id="KW-0460">Magnesium</keyword>
<dbReference type="AlphaFoldDB" id="A0A1H9UG03"/>
<dbReference type="InterPro" id="IPR012337">
    <property type="entry name" value="RNaseH-like_sf"/>
</dbReference>
<evidence type="ECO:0000256" key="3">
    <source>
        <dbReference type="ARBA" id="ARBA00004065"/>
    </source>
</evidence>
<dbReference type="FunFam" id="3.30.420.10:FF:000047">
    <property type="entry name" value="Ribonuclease HIII"/>
    <property type="match status" value="1"/>
</dbReference>
<dbReference type="Gene3D" id="3.30.310.10">
    <property type="entry name" value="TATA-Binding Protein"/>
    <property type="match status" value="1"/>
</dbReference>
<proteinExistence type="inferred from homology"/>
<accession>A0A1H9UG03</accession>